<dbReference type="InterPro" id="IPR000014">
    <property type="entry name" value="PAS"/>
</dbReference>
<feature type="domain" description="PAS" evidence="1">
    <location>
        <begin position="237"/>
        <end position="307"/>
    </location>
</feature>
<dbReference type="PANTHER" id="PTHR45228">
    <property type="entry name" value="CYCLIC DI-GMP PHOSPHODIESTERASE TM_0186-RELATED"/>
    <property type="match status" value="1"/>
</dbReference>
<sequence>MRWEQFPLDEETPIGQAIRTRQPVFLGDHCFQTLFVHTQLTDSLRFKSTAVLPLLIGERVLGTVTLSFIEDRTFQADEQEFMQTVTDLCAPALDRARLQQEVDHQQIWFRTVNRNSSDIVTVSDGQGVIQYQSGSVERILGYTPQELTGVSVFDILHPEDHLAAQRALSQLQPGSEPISEILRMRHREGHWIWLESVATDLRHNEHIRGILVNSRDVSKRIEAERARKVSVEALQETEQNFRRLAENAGDLVRQYAPDGQLEYCSPNASDLLGYESEELLCLGPLDLLFEEDRSVLAAAFERQLPPDFTQETFEYRLKRKDGSLVWVETTFKAVRDQITQEVAAFITITRDIEQRKHAEFQVKAQLDRYQRLLEFTVSLEHLTDPLTVVREALQRCLTLTEYEYGFALRIDEGEPSVLAVEGQPPGMPVNHAEGLGQLPLSPLLQKALHCRELVVVADDESVMAPPEPLPRDGWRSFSVLPVPKGGAMDVVLVFGSTQAVKTSRETRLLLNNAAVRLGHALERSGHLEQLNTSREETLRALGLALEYRDYETKGHTDRVVHLTDLLGRALGFMGPDLDALRWGAFLHDTGKVAIPDTILLKPGKLNSEEWAVIQRHPSIGFEMLHHIPSLPAATLDVVRYHQERWNGSGYPLGLSGTDIPLAARVFAVVDVYDALTSERPYKQAWTHEAAIEQLCQEAGSLLDEGVVQAFLHVVKGHDEGHMKQVPEM</sequence>
<evidence type="ECO:0008006" key="6">
    <source>
        <dbReference type="Google" id="ProtNLM"/>
    </source>
</evidence>
<dbReference type="SUPFAM" id="SSF109604">
    <property type="entry name" value="HD-domain/PDEase-like"/>
    <property type="match status" value="1"/>
</dbReference>
<keyword evidence="5" id="KW-1185">Reference proteome</keyword>
<dbReference type="Gene3D" id="3.30.450.20">
    <property type="entry name" value="PAS domain"/>
    <property type="match status" value="2"/>
</dbReference>
<dbReference type="Pfam" id="PF13487">
    <property type="entry name" value="HD_5"/>
    <property type="match status" value="1"/>
</dbReference>
<gene>
    <name evidence="4" type="ORF">GCM10008955_33040</name>
</gene>
<evidence type="ECO:0000259" key="1">
    <source>
        <dbReference type="PROSITE" id="PS50112"/>
    </source>
</evidence>
<comment type="caution">
    <text evidence="4">The sequence shown here is derived from an EMBL/GenBank/DDBJ whole genome shotgun (WGS) entry which is preliminary data.</text>
</comment>
<name>A0ABQ2F3N2_9DEIO</name>
<dbReference type="CDD" id="cd00130">
    <property type="entry name" value="PAS"/>
    <property type="match status" value="2"/>
</dbReference>
<evidence type="ECO:0000259" key="3">
    <source>
        <dbReference type="PROSITE" id="PS51832"/>
    </source>
</evidence>
<dbReference type="EMBL" id="BMPP01000016">
    <property type="protein sequence ID" value="GGK36626.1"/>
    <property type="molecule type" value="Genomic_DNA"/>
</dbReference>
<feature type="domain" description="PAS" evidence="1">
    <location>
        <begin position="105"/>
        <end position="175"/>
    </location>
</feature>
<dbReference type="SMART" id="SM00086">
    <property type="entry name" value="PAC"/>
    <property type="match status" value="2"/>
</dbReference>
<dbReference type="InterPro" id="IPR001610">
    <property type="entry name" value="PAC"/>
</dbReference>
<dbReference type="InterPro" id="IPR037522">
    <property type="entry name" value="HD_GYP_dom"/>
</dbReference>
<dbReference type="InterPro" id="IPR000700">
    <property type="entry name" value="PAS-assoc_C"/>
</dbReference>
<dbReference type="InterPro" id="IPR029016">
    <property type="entry name" value="GAF-like_dom_sf"/>
</dbReference>
<dbReference type="PROSITE" id="PS50113">
    <property type="entry name" value="PAC"/>
    <property type="match status" value="1"/>
</dbReference>
<dbReference type="InterPro" id="IPR035965">
    <property type="entry name" value="PAS-like_dom_sf"/>
</dbReference>
<feature type="domain" description="PAC" evidence="2">
    <location>
        <begin position="311"/>
        <end position="364"/>
    </location>
</feature>
<dbReference type="Pfam" id="PF08447">
    <property type="entry name" value="PAS_3"/>
    <property type="match status" value="1"/>
</dbReference>
<dbReference type="SMART" id="SM00471">
    <property type="entry name" value="HDc"/>
    <property type="match status" value="1"/>
</dbReference>
<dbReference type="SMART" id="SM00091">
    <property type="entry name" value="PAS"/>
    <property type="match status" value="2"/>
</dbReference>
<reference evidence="5" key="1">
    <citation type="journal article" date="2019" name="Int. J. Syst. Evol. Microbiol.">
        <title>The Global Catalogue of Microorganisms (GCM) 10K type strain sequencing project: providing services to taxonomists for standard genome sequencing and annotation.</title>
        <authorList>
            <consortium name="The Broad Institute Genomics Platform"/>
            <consortium name="The Broad Institute Genome Sequencing Center for Infectious Disease"/>
            <person name="Wu L."/>
            <person name="Ma J."/>
        </authorList>
    </citation>
    <scope>NUCLEOTIDE SEQUENCE [LARGE SCALE GENOMIC DNA]</scope>
    <source>
        <strain evidence="5">JCM 30331</strain>
    </source>
</reference>
<dbReference type="SUPFAM" id="SSF55781">
    <property type="entry name" value="GAF domain-like"/>
    <property type="match status" value="2"/>
</dbReference>
<dbReference type="SUPFAM" id="SSF55785">
    <property type="entry name" value="PYP-like sensor domain (PAS domain)"/>
    <property type="match status" value="2"/>
</dbReference>
<dbReference type="InterPro" id="IPR003018">
    <property type="entry name" value="GAF"/>
</dbReference>
<dbReference type="PROSITE" id="PS50112">
    <property type="entry name" value="PAS"/>
    <property type="match status" value="2"/>
</dbReference>
<dbReference type="Proteomes" id="UP000647587">
    <property type="component" value="Unassembled WGS sequence"/>
</dbReference>
<dbReference type="CDD" id="cd00077">
    <property type="entry name" value="HDc"/>
    <property type="match status" value="1"/>
</dbReference>
<proteinExistence type="predicted"/>
<dbReference type="PANTHER" id="PTHR45228:SF8">
    <property type="entry name" value="TWO-COMPONENT RESPONSE REGULATOR-RELATED"/>
    <property type="match status" value="1"/>
</dbReference>
<evidence type="ECO:0000313" key="5">
    <source>
        <dbReference type="Proteomes" id="UP000647587"/>
    </source>
</evidence>
<feature type="domain" description="HD-GYP" evidence="3">
    <location>
        <begin position="530"/>
        <end position="726"/>
    </location>
</feature>
<evidence type="ECO:0000259" key="2">
    <source>
        <dbReference type="PROSITE" id="PS50113"/>
    </source>
</evidence>
<dbReference type="Pfam" id="PF01590">
    <property type="entry name" value="GAF"/>
    <property type="match status" value="1"/>
</dbReference>
<organism evidence="4 5">
    <name type="scientific">Deinococcus malanensis</name>
    <dbReference type="NCBI Taxonomy" id="1706855"/>
    <lineage>
        <taxon>Bacteria</taxon>
        <taxon>Thermotogati</taxon>
        <taxon>Deinococcota</taxon>
        <taxon>Deinococci</taxon>
        <taxon>Deinococcales</taxon>
        <taxon>Deinococcaceae</taxon>
        <taxon>Deinococcus</taxon>
    </lineage>
</organism>
<protein>
    <recommendedName>
        <fullName evidence="6">PAS domain S-box protein</fullName>
    </recommendedName>
</protein>
<dbReference type="InterPro" id="IPR052020">
    <property type="entry name" value="Cyclic_di-GMP/3'3'-cGAMP_PDE"/>
</dbReference>
<dbReference type="Pfam" id="PF13426">
    <property type="entry name" value="PAS_9"/>
    <property type="match status" value="1"/>
</dbReference>
<dbReference type="InterPro" id="IPR013655">
    <property type="entry name" value="PAS_fold_3"/>
</dbReference>
<accession>A0ABQ2F3N2</accession>
<dbReference type="NCBIfam" id="TIGR00229">
    <property type="entry name" value="sensory_box"/>
    <property type="match status" value="2"/>
</dbReference>
<evidence type="ECO:0000313" key="4">
    <source>
        <dbReference type="EMBL" id="GGK36626.1"/>
    </source>
</evidence>
<dbReference type="PROSITE" id="PS51832">
    <property type="entry name" value="HD_GYP"/>
    <property type="match status" value="1"/>
</dbReference>
<dbReference type="Gene3D" id="1.10.3210.10">
    <property type="entry name" value="Hypothetical protein af1432"/>
    <property type="match status" value="1"/>
</dbReference>
<dbReference type="InterPro" id="IPR003607">
    <property type="entry name" value="HD/PDEase_dom"/>
</dbReference>
<dbReference type="Gene3D" id="3.30.450.40">
    <property type="match status" value="2"/>
</dbReference>